<evidence type="ECO:0000256" key="2">
    <source>
        <dbReference type="ARBA" id="ARBA00022741"/>
    </source>
</evidence>
<keyword evidence="5 7" id="KW-0829">Tyrosine-protein kinase</keyword>
<dbReference type="SMART" id="SM00252">
    <property type="entry name" value="SH2"/>
    <property type="match status" value="1"/>
</dbReference>
<keyword evidence="6" id="KW-0727">SH2 domain</keyword>
<dbReference type="EMBL" id="CAWYQH010000130">
    <property type="protein sequence ID" value="CAK8693163.1"/>
    <property type="molecule type" value="Genomic_DNA"/>
</dbReference>
<dbReference type="InterPro" id="IPR000980">
    <property type="entry name" value="SH2"/>
</dbReference>
<evidence type="ECO:0000256" key="1">
    <source>
        <dbReference type="ARBA" id="ARBA00022679"/>
    </source>
</evidence>
<evidence type="ECO:0000256" key="5">
    <source>
        <dbReference type="ARBA" id="ARBA00023137"/>
    </source>
</evidence>
<evidence type="ECO:0000259" key="9">
    <source>
        <dbReference type="PROSITE" id="PS50011"/>
    </source>
</evidence>
<comment type="similarity">
    <text evidence="7">Belongs to the protein kinase superfamily. Tyr protein kinase family.</text>
</comment>
<reference evidence="10 11" key="1">
    <citation type="submission" date="2024-02" db="EMBL/GenBank/DDBJ databases">
        <authorList>
            <person name="Daric V."/>
            <person name="Darras S."/>
        </authorList>
    </citation>
    <scope>NUCLEOTIDE SEQUENCE [LARGE SCALE GENOMIC DNA]</scope>
</reference>
<dbReference type="PROSITE" id="PS50001">
    <property type="entry name" value="SH2"/>
    <property type="match status" value="1"/>
</dbReference>
<feature type="domain" description="Protein kinase" evidence="9">
    <location>
        <begin position="144"/>
        <end position="403"/>
    </location>
</feature>
<dbReference type="InterPro" id="IPR050198">
    <property type="entry name" value="Non-receptor_tyrosine_kinases"/>
</dbReference>
<sequence>MAYEAAPLPGNIETIKNDQCYFGKISRSLAEDFLNERGKIDGTFLVREGGDGLRLSVLETRRGLRTVGHYKITQKSNKTYYIDPKQPFPTVAGLIGFYKNMSNSAALKLTHACLQIDDVTMEDVGSAVTRSMLSDIKKIKREAVSMTTQLMNGKFSNVWKGKLTTLDDYVVIKTQTDNEASQRYIAEEAYALNVLRHKNVIRSLGVVPTKPVCVILEYEDNGDLLDYLLRSDTYEMPAQQRIRLALEISSALHHISRMNCVHRNVRASNVLLDKYLSCKLTGFGFAARMNQQGVYFGKPGDKPFPNCAIRWMALEGATAHQFSTSSDVWSFGGLLIELFSNGEAPFSEELTPHILDKVKRGLRSPRPLGMSDALYSLTMRCWYPDPNTRPTFTMIQEILTEYTDSPKAPLSPQLLKEFSNFKTSSMKV</sequence>
<dbReference type="PANTHER" id="PTHR24418">
    <property type="entry name" value="TYROSINE-PROTEIN KINASE"/>
    <property type="match status" value="1"/>
</dbReference>
<dbReference type="Gene3D" id="1.10.510.10">
    <property type="entry name" value="Transferase(Phosphotransferase) domain 1"/>
    <property type="match status" value="1"/>
</dbReference>
<comment type="catalytic activity">
    <reaction evidence="7">
        <text>L-tyrosyl-[protein] + ATP = O-phospho-L-tyrosyl-[protein] + ADP + H(+)</text>
        <dbReference type="Rhea" id="RHEA:10596"/>
        <dbReference type="Rhea" id="RHEA-COMP:10136"/>
        <dbReference type="Rhea" id="RHEA-COMP:20101"/>
        <dbReference type="ChEBI" id="CHEBI:15378"/>
        <dbReference type="ChEBI" id="CHEBI:30616"/>
        <dbReference type="ChEBI" id="CHEBI:46858"/>
        <dbReference type="ChEBI" id="CHEBI:61978"/>
        <dbReference type="ChEBI" id="CHEBI:456216"/>
        <dbReference type="EC" id="2.7.10.2"/>
    </reaction>
</comment>
<accession>A0ABP0GP95</accession>
<dbReference type="InterPro" id="IPR001245">
    <property type="entry name" value="Ser-Thr/Tyr_kinase_cat_dom"/>
</dbReference>
<keyword evidence="11" id="KW-1185">Reference proteome</keyword>
<name>A0ABP0GP95_CLALP</name>
<dbReference type="PRINTS" id="PR00401">
    <property type="entry name" value="SH2DOMAIN"/>
</dbReference>
<dbReference type="EC" id="2.7.10.2" evidence="7"/>
<proteinExistence type="inferred from homology"/>
<keyword evidence="1 7" id="KW-0808">Transferase</keyword>
<dbReference type="InterPro" id="IPR036860">
    <property type="entry name" value="SH2_dom_sf"/>
</dbReference>
<dbReference type="InterPro" id="IPR000719">
    <property type="entry name" value="Prot_kinase_dom"/>
</dbReference>
<keyword evidence="2 7" id="KW-0547">Nucleotide-binding</keyword>
<keyword evidence="4 7" id="KW-0067">ATP-binding</keyword>
<evidence type="ECO:0000313" key="11">
    <source>
        <dbReference type="Proteomes" id="UP001642483"/>
    </source>
</evidence>
<keyword evidence="3 7" id="KW-0418">Kinase</keyword>
<dbReference type="Gene3D" id="3.30.505.10">
    <property type="entry name" value="SH2 domain"/>
    <property type="match status" value="1"/>
</dbReference>
<dbReference type="Pfam" id="PF00017">
    <property type="entry name" value="SH2"/>
    <property type="match status" value="1"/>
</dbReference>
<dbReference type="Pfam" id="PF07714">
    <property type="entry name" value="PK_Tyr_Ser-Thr"/>
    <property type="match status" value="1"/>
</dbReference>
<evidence type="ECO:0000256" key="4">
    <source>
        <dbReference type="ARBA" id="ARBA00022840"/>
    </source>
</evidence>
<evidence type="ECO:0000259" key="8">
    <source>
        <dbReference type="PROSITE" id="PS50001"/>
    </source>
</evidence>
<gene>
    <name evidence="10" type="ORF">CVLEPA_LOCUS26481</name>
</gene>
<dbReference type="InterPro" id="IPR011009">
    <property type="entry name" value="Kinase-like_dom_sf"/>
</dbReference>
<dbReference type="PROSITE" id="PS50011">
    <property type="entry name" value="PROTEIN_KINASE_DOM"/>
    <property type="match status" value="1"/>
</dbReference>
<protein>
    <recommendedName>
        <fullName evidence="7">Tyrosine-protein kinase</fullName>
        <ecNumber evidence="7">2.7.10.2</ecNumber>
    </recommendedName>
</protein>
<feature type="domain" description="SH2" evidence="8">
    <location>
        <begin position="20"/>
        <end position="113"/>
    </location>
</feature>
<evidence type="ECO:0000256" key="6">
    <source>
        <dbReference type="PROSITE-ProRule" id="PRU00191"/>
    </source>
</evidence>
<evidence type="ECO:0000313" key="10">
    <source>
        <dbReference type="EMBL" id="CAK8693163.1"/>
    </source>
</evidence>
<dbReference type="SUPFAM" id="SSF55550">
    <property type="entry name" value="SH2 domain"/>
    <property type="match status" value="1"/>
</dbReference>
<dbReference type="SUPFAM" id="SSF56112">
    <property type="entry name" value="Protein kinase-like (PK-like)"/>
    <property type="match status" value="1"/>
</dbReference>
<organism evidence="10 11">
    <name type="scientific">Clavelina lepadiformis</name>
    <name type="common">Light-bulb sea squirt</name>
    <name type="synonym">Ascidia lepadiformis</name>
    <dbReference type="NCBI Taxonomy" id="159417"/>
    <lineage>
        <taxon>Eukaryota</taxon>
        <taxon>Metazoa</taxon>
        <taxon>Chordata</taxon>
        <taxon>Tunicata</taxon>
        <taxon>Ascidiacea</taxon>
        <taxon>Aplousobranchia</taxon>
        <taxon>Clavelinidae</taxon>
        <taxon>Clavelina</taxon>
    </lineage>
</organism>
<comment type="caution">
    <text evidence="10">The sequence shown here is derived from an EMBL/GenBank/DDBJ whole genome shotgun (WGS) entry which is preliminary data.</text>
</comment>
<dbReference type="Proteomes" id="UP001642483">
    <property type="component" value="Unassembled WGS sequence"/>
</dbReference>
<evidence type="ECO:0000256" key="3">
    <source>
        <dbReference type="ARBA" id="ARBA00022777"/>
    </source>
</evidence>
<dbReference type="PRINTS" id="PR00109">
    <property type="entry name" value="TYRKINASE"/>
</dbReference>
<evidence type="ECO:0000256" key="7">
    <source>
        <dbReference type="RuleBase" id="RU362096"/>
    </source>
</evidence>